<dbReference type="InterPro" id="IPR000847">
    <property type="entry name" value="LysR_HTH_N"/>
</dbReference>
<protein>
    <submittedName>
        <fullName evidence="6">LysR family transcriptional regulator</fullName>
    </submittedName>
</protein>
<keyword evidence="4" id="KW-0804">Transcription</keyword>
<dbReference type="InterPro" id="IPR058163">
    <property type="entry name" value="LysR-type_TF_proteobact-type"/>
</dbReference>
<dbReference type="EMBL" id="CP049871">
    <property type="protein sequence ID" value="QIL02885.1"/>
    <property type="molecule type" value="Genomic_DNA"/>
</dbReference>
<accession>A0A6G7ZPM7</accession>
<keyword evidence="7" id="KW-1185">Reference proteome</keyword>
<dbReference type="GO" id="GO:0003700">
    <property type="term" value="F:DNA-binding transcription factor activity"/>
    <property type="evidence" value="ECO:0007669"/>
    <property type="project" value="InterPro"/>
</dbReference>
<evidence type="ECO:0000256" key="1">
    <source>
        <dbReference type="ARBA" id="ARBA00009437"/>
    </source>
</evidence>
<dbReference type="PANTHER" id="PTHR30537:SF26">
    <property type="entry name" value="GLYCINE CLEAVAGE SYSTEM TRANSCRIPTIONAL ACTIVATOR"/>
    <property type="match status" value="1"/>
</dbReference>
<proteinExistence type="inferred from homology"/>
<dbReference type="GO" id="GO:0006351">
    <property type="term" value="P:DNA-templated transcription"/>
    <property type="evidence" value="ECO:0007669"/>
    <property type="project" value="TreeGrafter"/>
</dbReference>
<dbReference type="Pfam" id="PF03466">
    <property type="entry name" value="LysR_substrate"/>
    <property type="match status" value="1"/>
</dbReference>
<dbReference type="Gene3D" id="1.10.10.10">
    <property type="entry name" value="Winged helix-like DNA-binding domain superfamily/Winged helix DNA-binding domain"/>
    <property type="match status" value="1"/>
</dbReference>
<dbReference type="InterPro" id="IPR036388">
    <property type="entry name" value="WH-like_DNA-bd_sf"/>
</dbReference>
<keyword evidence="3" id="KW-0238">DNA-binding</keyword>
<dbReference type="InterPro" id="IPR036390">
    <property type="entry name" value="WH_DNA-bd_sf"/>
</dbReference>
<dbReference type="Pfam" id="PF00126">
    <property type="entry name" value="HTH_1"/>
    <property type="match status" value="1"/>
</dbReference>
<dbReference type="SUPFAM" id="SSF53850">
    <property type="entry name" value="Periplasmic binding protein-like II"/>
    <property type="match status" value="1"/>
</dbReference>
<evidence type="ECO:0000259" key="5">
    <source>
        <dbReference type="PROSITE" id="PS50931"/>
    </source>
</evidence>
<comment type="similarity">
    <text evidence="1">Belongs to the LysR transcriptional regulatory family.</text>
</comment>
<dbReference type="KEGG" id="ssin:G7078_08870"/>
<keyword evidence="2" id="KW-0805">Transcription regulation</keyword>
<reference evidence="6 7" key="1">
    <citation type="submission" date="2020-03" db="EMBL/GenBank/DDBJ databases">
        <title>Sphingomonas sp. nov., isolated from fish.</title>
        <authorList>
            <person name="Hyun D.-W."/>
            <person name="Bae J.-W."/>
        </authorList>
    </citation>
    <scope>NUCLEOTIDE SEQUENCE [LARGE SCALE GENOMIC DNA]</scope>
    <source>
        <strain evidence="6 7">HDW15C</strain>
    </source>
</reference>
<organism evidence="6 7">
    <name type="scientific">Sphingomonas sinipercae</name>
    <dbReference type="NCBI Taxonomy" id="2714944"/>
    <lineage>
        <taxon>Bacteria</taxon>
        <taxon>Pseudomonadati</taxon>
        <taxon>Pseudomonadota</taxon>
        <taxon>Alphaproteobacteria</taxon>
        <taxon>Sphingomonadales</taxon>
        <taxon>Sphingomonadaceae</taxon>
        <taxon>Sphingomonas</taxon>
    </lineage>
</organism>
<dbReference type="InterPro" id="IPR005119">
    <property type="entry name" value="LysR_subst-bd"/>
</dbReference>
<evidence type="ECO:0000313" key="7">
    <source>
        <dbReference type="Proteomes" id="UP000502502"/>
    </source>
</evidence>
<dbReference type="SUPFAM" id="SSF46785">
    <property type="entry name" value="Winged helix' DNA-binding domain"/>
    <property type="match status" value="1"/>
</dbReference>
<evidence type="ECO:0000256" key="3">
    <source>
        <dbReference type="ARBA" id="ARBA00023125"/>
    </source>
</evidence>
<evidence type="ECO:0000256" key="4">
    <source>
        <dbReference type="ARBA" id="ARBA00023163"/>
    </source>
</evidence>
<feature type="domain" description="HTH lysR-type" evidence="5">
    <location>
        <begin position="5"/>
        <end position="62"/>
    </location>
</feature>
<dbReference type="GO" id="GO:0043565">
    <property type="term" value="F:sequence-specific DNA binding"/>
    <property type="evidence" value="ECO:0007669"/>
    <property type="project" value="TreeGrafter"/>
</dbReference>
<sequence length="310" mass="34702">MRKLPPLTAVRAFEAAARNENFTAAAAELGMTQAAVSYQVKALEERIGTALFLRERGRARLTPLGARLLPTLSQAFDAIEAAFVSYEAEDESLLTVTTTTTFGNTWLAWRLGGFQMKHPDLAVRLSTGDELIDIRSGDADVAIRAGSGNWEGLECHRLFPTTFTPMATPECIASIERKLGRKIQPADVADQELINRGDEWWRQWFTDNQVDFDEQVHRRPGVRLDNQANEGHAAMAGQGFALLTPLLWVGDVAAGRLAAPFPDRLSTRHWSYWLVFPPERRMVPKVKRFREWLQAEMAAAEADLRLPESN</sequence>
<evidence type="ECO:0000256" key="2">
    <source>
        <dbReference type="ARBA" id="ARBA00023015"/>
    </source>
</evidence>
<dbReference type="CDD" id="cd08432">
    <property type="entry name" value="PBP2_GcdR_TrpI_HvrB_AmpR_like"/>
    <property type="match status" value="1"/>
</dbReference>
<dbReference type="Gene3D" id="3.40.190.10">
    <property type="entry name" value="Periplasmic binding protein-like II"/>
    <property type="match status" value="2"/>
</dbReference>
<dbReference type="PANTHER" id="PTHR30537">
    <property type="entry name" value="HTH-TYPE TRANSCRIPTIONAL REGULATOR"/>
    <property type="match status" value="1"/>
</dbReference>
<dbReference type="Proteomes" id="UP000502502">
    <property type="component" value="Chromosome"/>
</dbReference>
<dbReference type="PRINTS" id="PR00039">
    <property type="entry name" value="HTHLYSR"/>
</dbReference>
<name>A0A6G7ZPM7_9SPHN</name>
<dbReference type="RefSeq" id="WP_166095185.1">
    <property type="nucleotide sequence ID" value="NZ_CP049871.1"/>
</dbReference>
<dbReference type="PROSITE" id="PS50931">
    <property type="entry name" value="HTH_LYSR"/>
    <property type="match status" value="1"/>
</dbReference>
<evidence type="ECO:0000313" key="6">
    <source>
        <dbReference type="EMBL" id="QIL02885.1"/>
    </source>
</evidence>
<gene>
    <name evidence="6" type="ORF">G7078_08870</name>
</gene>
<dbReference type="AlphaFoldDB" id="A0A6G7ZPM7"/>